<organism evidence="4 6">
    <name type="scientific">Stentor coeruleus</name>
    <dbReference type="NCBI Taxonomy" id="5963"/>
    <lineage>
        <taxon>Eukaryota</taxon>
        <taxon>Sar</taxon>
        <taxon>Alveolata</taxon>
        <taxon>Ciliophora</taxon>
        <taxon>Postciliodesmatophora</taxon>
        <taxon>Heterotrichea</taxon>
        <taxon>Heterotrichida</taxon>
        <taxon>Stentoridae</taxon>
        <taxon>Stentor</taxon>
    </lineage>
</organism>
<dbReference type="Proteomes" id="UP000187209">
    <property type="component" value="Unassembled WGS sequence"/>
</dbReference>
<comment type="caution">
    <text evidence="4">The sequence shown here is derived from an EMBL/GenBank/DDBJ whole genome shotgun (WGS) entry which is preliminary data.</text>
</comment>
<keyword evidence="1" id="KW-0175">Coiled coil</keyword>
<evidence type="ECO:0000313" key="5">
    <source>
        <dbReference type="EMBL" id="OMJ84491.1"/>
    </source>
</evidence>
<dbReference type="EMBL" id="MPUH01000294">
    <property type="protein sequence ID" value="OMJ83711.1"/>
    <property type="molecule type" value="Genomic_DNA"/>
</dbReference>
<feature type="region of interest" description="Disordered" evidence="2">
    <location>
        <begin position="1"/>
        <end position="34"/>
    </location>
</feature>
<feature type="domain" description="J" evidence="3">
    <location>
        <begin position="302"/>
        <end position="337"/>
    </location>
</feature>
<evidence type="ECO:0000313" key="6">
    <source>
        <dbReference type="Proteomes" id="UP000187209"/>
    </source>
</evidence>
<dbReference type="EMBL" id="MPUH01000267">
    <property type="protein sequence ID" value="OMJ84491.1"/>
    <property type="molecule type" value="Genomic_DNA"/>
</dbReference>
<sequence length="343" mass="39408">MKMSSDPKKFPPNLSNCRSRKSSIDSRPRVDSSSSDEMSLFCLKNHEFNFGPDLHPQKRVKTGAVAPQLGKNSDIHFAPDMVCEEVGMEDDDFIHLARSISEQNGGMCLSETCENENFPLVYKCKMGHIWESSEVLLSGSWCWKCNNLLERAKNYAGCYGGTCVSKSCELLLEFECRNGHRWKADLTRYMHQKWCKQCILDDKHQRKMKILQEQQAEEEEQARVQERLFAEARQMMKAENDLQNAETEHEVELMAEEMARRYIESALIKDIVASEQVICVYKVICASENFIKAKYFNSKIRDQITASYRKLARSLHPDKNKHPFAAEAFLKISSIYAATMANA</sequence>
<gene>
    <name evidence="5" type="ORF">SteCoe_14377</name>
    <name evidence="4" type="ORF">SteCoe_15319</name>
</gene>
<accession>A0A1R2C408</accession>
<dbReference type="Gene3D" id="1.10.287.110">
    <property type="entry name" value="DnaJ domain"/>
    <property type="match status" value="1"/>
</dbReference>
<evidence type="ECO:0000313" key="4">
    <source>
        <dbReference type="EMBL" id="OMJ83711.1"/>
    </source>
</evidence>
<evidence type="ECO:0000256" key="2">
    <source>
        <dbReference type="SAM" id="MobiDB-lite"/>
    </source>
</evidence>
<proteinExistence type="predicted"/>
<protein>
    <recommendedName>
        <fullName evidence="3">J domain-containing protein</fullName>
    </recommendedName>
</protein>
<name>A0A1R2C408_9CILI</name>
<dbReference type="AlphaFoldDB" id="A0A1R2C408"/>
<dbReference type="SUPFAM" id="SSF46565">
    <property type="entry name" value="Chaperone J-domain"/>
    <property type="match status" value="1"/>
</dbReference>
<keyword evidence="6" id="KW-1185">Reference proteome</keyword>
<reference evidence="4 6" key="1">
    <citation type="submission" date="2016-11" db="EMBL/GenBank/DDBJ databases">
        <title>The macronuclear genome of Stentor coeruleus: a giant cell with tiny introns.</title>
        <authorList>
            <person name="Slabodnick M."/>
            <person name="Ruby J.G."/>
            <person name="Reiff S.B."/>
            <person name="Swart E.C."/>
            <person name="Gosai S."/>
            <person name="Prabakaran S."/>
            <person name="Witkowska E."/>
            <person name="Larue G.E."/>
            <person name="Fisher S."/>
            <person name="Freeman R.M."/>
            <person name="Gunawardena J."/>
            <person name="Chu W."/>
            <person name="Stover N.A."/>
            <person name="Gregory B.D."/>
            <person name="Nowacki M."/>
            <person name="Derisi J."/>
            <person name="Roy S.W."/>
            <person name="Marshall W.F."/>
            <person name="Sood P."/>
        </authorList>
    </citation>
    <scope>NUCLEOTIDE SEQUENCE [LARGE SCALE GENOMIC DNA]</scope>
    <source>
        <strain evidence="4">WM001</strain>
    </source>
</reference>
<dbReference type="Pfam" id="PF00226">
    <property type="entry name" value="DnaJ"/>
    <property type="match status" value="1"/>
</dbReference>
<evidence type="ECO:0000259" key="3">
    <source>
        <dbReference type="Pfam" id="PF00226"/>
    </source>
</evidence>
<dbReference type="InterPro" id="IPR001623">
    <property type="entry name" value="DnaJ_domain"/>
</dbReference>
<dbReference type="OrthoDB" id="442087at2759"/>
<dbReference type="InterPro" id="IPR036869">
    <property type="entry name" value="J_dom_sf"/>
</dbReference>
<feature type="coiled-coil region" evidence="1">
    <location>
        <begin position="201"/>
        <end position="255"/>
    </location>
</feature>
<dbReference type="CDD" id="cd06257">
    <property type="entry name" value="DnaJ"/>
    <property type="match status" value="1"/>
</dbReference>
<evidence type="ECO:0000256" key="1">
    <source>
        <dbReference type="SAM" id="Coils"/>
    </source>
</evidence>